<dbReference type="InterPro" id="IPR005474">
    <property type="entry name" value="Transketolase_N"/>
</dbReference>
<dbReference type="InterPro" id="IPR041621">
    <property type="entry name" value="PDH_E1_M"/>
</dbReference>
<dbReference type="CDD" id="cd02017">
    <property type="entry name" value="TPP_E1_EcPDC_like"/>
    <property type="match status" value="1"/>
</dbReference>
<feature type="domain" description="Pyruvate dehydrogenase E1 component middle" evidence="11">
    <location>
        <begin position="475"/>
        <end position="698"/>
    </location>
</feature>
<dbReference type="InterPro" id="IPR055152">
    <property type="entry name" value="Transketolase-like_C_2"/>
</dbReference>
<evidence type="ECO:0000313" key="13">
    <source>
        <dbReference type="EMBL" id="MDT0642680.1"/>
    </source>
</evidence>
<evidence type="ECO:0000259" key="12">
    <source>
        <dbReference type="Pfam" id="PF22613"/>
    </source>
</evidence>
<sequence>MAQKEKNREVQVENREWLESFRWVLKNESAERAKDLLDLLKNEAAQHSISVEEKPVSPYINTISPEKETAYPGDLDIETKLLGMIRWNAMAMVARANKESSGIGGHISTYASISNLWEVGFNHFFKGIDDGHGDNIYFQGHASPGIYARAFLEGRLSKEHLENFRREIKSEKGLTSYPHPKLMPEFWNHPTVSMGLAPITAIYQARFNKYLEHRGLIEENNQKVWAFLGDGEMDEPESRGALSIAAQDKLDNLIFVVDCNLQRLDGPVRGNQKIIQELEGTFKGAGWNVIKVLWSSDWDPLFARDKHDKLITKLNKLPDGQLQKFAFEPGEYMRKHLFGEDEDLQELVNNLSDTELKNLRRGGHDPVKIYNAYKAAVEHKGQPSVILAQTIKGYGQGDAGEASNVAHQTKKMKKVGLKHFRDFFNVPVSDDALEDLPFIKPEEGSGELKYLIQHRENKGGFIPKRKDKSEALKEPDDSVFSKFFEGSGEDLAASTSVLVQILSKLLKDKNVGKYIVPIIPDESRTFGMESLFQQAGIYAEGGQKYDPVDKGSLLYYKESAKGIILEEGITEAGCISEFIAAGTSYLNHGLNMIPFYFFYSMFGFQRTADLIWAAADAGAKGFLIGGISGRTSLPGEGLQHQDGNSHLFALTFPNLKAYDPAFAYEVAVIVKEGIKKMYTQKENCFYYITVGNDTYKMPEMPEGVEEGILKGMYRFVKSSNKRLKKKAHLFGSGAIMKEVLKAAEILEKDYKIKVDIWSVTSFKSLYDNALDTERENRLKAQMNKELNYIEECLKDEKGVFVAATDYVKALPEAVAKYFPKKLSVLGTDGFGRSDAREELRDFFEVSAAHIVYTVLYEFALQGELKSNDLKEAAKNLIINPKKPNPRTS</sequence>
<dbReference type="PIRSF" id="PIRSF000156">
    <property type="entry name" value="Pyruvate_dh_E1"/>
    <property type="match status" value="1"/>
</dbReference>
<dbReference type="InterPro" id="IPR009014">
    <property type="entry name" value="Transketo_C/PFOR_II"/>
</dbReference>
<dbReference type="Proteomes" id="UP001262889">
    <property type="component" value="Unassembled WGS sequence"/>
</dbReference>
<evidence type="ECO:0000256" key="2">
    <source>
        <dbReference type="ARBA" id="ARBA00003157"/>
    </source>
</evidence>
<evidence type="ECO:0000256" key="6">
    <source>
        <dbReference type="ARBA" id="ARBA00023052"/>
    </source>
</evidence>
<proteinExistence type="predicted"/>
<dbReference type="PANTHER" id="PTHR43825">
    <property type="entry name" value="PYRUVATE DEHYDROGENASE E1 COMPONENT"/>
    <property type="match status" value="1"/>
</dbReference>
<dbReference type="Gene3D" id="3.40.50.920">
    <property type="match status" value="1"/>
</dbReference>
<protein>
    <recommendedName>
        <fullName evidence="4 9">Pyruvate dehydrogenase E1 component</fullName>
        <ecNumber evidence="3 9">1.2.4.1</ecNumber>
    </recommendedName>
</protein>
<accession>A0ABU3C8K6</accession>
<evidence type="ECO:0000256" key="7">
    <source>
        <dbReference type="ARBA" id="ARBA00023317"/>
    </source>
</evidence>
<dbReference type="InterPro" id="IPR004660">
    <property type="entry name" value="PDH_E1"/>
</dbReference>
<evidence type="ECO:0000259" key="10">
    <source>
        <dbReference type="Pfam" id="PF00456"/>
    </source>
</evidence>
<evidence type="ECO:0000256" key="8">
    <source>
        <dbReference type="ARBA" id="ARBA00051231"/>
    </source>
</evidence>
<dbReference type="SUPFAM" id="SSF52518">
    <property type="entry name" value="Thiamin diphosphate-binding fold (THDP-binding)"/>
    <property type="match status" value="2"/>
</dbReference>
<evidence type="ECO:0000256" key="3">
    <source>
        <dbReference type="ARBA" id="ARBA00012281"/>
    </source>
</evidence>
<evidence type="ECO:0000256" key="4">
    <source>
        <dbReference type="ARBA" id="ARBA00017172"/>
    </source>
</evidence>
<dbReference type="InterPro" id="IPR051157">
    <property type="entry name" value="PDH/Transketolase"/>
</dbReference>
<comment type="catalytic activity">
    <reaction evidence="8 9">
        <text>N(6)-[(R)-lipoyl]-L-lysyl-[protein] + pyruvate + H(+) = N(6)-[(R)-S(8)-acetyldihydrolipoyl]-L-lysyl-[protein] + CO2</text>
        <dbReference type="Rhea" id="RHEA:19189"/>
        <dbReference type="Rhea" id="RHEA-COMP:10474"/>
        <dbReference type="Rhea" id="RHEA-COMP:10478"/>
        <dbReference type="ChEBI" id="CHEBI:15361"/>
        <dbReference type="ChEBI" id="CHEBI:15378"/>
        <dbReference type="ChEBI" id="CHEBI:16526"/>
        <dbReference type="ChEBI" id="CHEBI:83099"/>
        <dbReference type="ChEBI" id="CHEBI:83111"/>
        <dbReference type="EC" id="1.2.4.1"/>
    </reaction>
</comment>
<name>A0ABU3C8K6_9FLAO</name>
<feature type="domain" description="Transketolase N-terminal" evidence="10">
    <location>
        <begin position="136"/>
        <end position="296"/>
    </location>
</feature>
<comment type="cofactor">
    <cofactor evidence="1 9">
        <name>thiamine diphosphate</name>
        <dbReference type="ChEBI" id="CHEBI:58937"/>
    </cofactor>
</comment>
<keyword evidence="14" id="KW-1185">Reference proteome</keyword>
<evidence type="ECO:0000256" key="9">
    <source>
        <dbReference type="PIRNR" id="PIRNR000156"/>
    </source>
</evidence>
<dbReference type="Pfam" id="PF22613">
    <property type="entry name" value="Transketolase_C_1"/>
    <property type="match status" value="1"/>
</dbReference>
<comment type="function">
    <text evidence="2 9">Component of the pyruvate dehydrogenase (PDH) complex, that catalyzes the overall conversion of pyruvate to acetyl-CoA and CO(2).</text>
</comment>
<evidence type="ECO:0000313" key="14">
    <source>
        <dbReference type="Proteomes" id="UP001262889"/>
    </source>
</evidence>
<dbReference type="GO" id="GO:0004739">
    <property type="term" value="F:pyruvate dehydrogenase (acetyl-transferring) activity"/>
    <property type="evidence" value="ECO:0007669"/>
    <property type="project" value="UniProtKB-EC"/>
</dbReference>
<dbReference type="NCBIfam" id="TIGR00759">
    <property type="entry name" value="aceE"/>
    <property type="match status" value="1"/>
</dbReference>
<reference evidence="13 14" key="1">
    <citation type="submission" date="2023-09" db="EMBL/GenBank/DDBJ databases">
        <authorList>
            <person name="Rey-Velasco X."/>
        </authorList>
    </citation>
    <scope>NUCLEOTIDE SEQUENCE [LARGE SCALE GENOMIC DNA]</scope>
    <source>
        <strain evidence="13 14">F363</strain>
    </source>
</reference>
<keyword evidence="5 9" id="KW-0560">Oxidoreductase</keyword>
<dbReference type="PANTHER" id="PTHR43825:SF3">
    <property type="entry name" value="PYRUVATE DEHYDROGENASE E1 COMPONENT"/>
    <property type="match status" value="1"/>
</dbReference>
<evidence type="ECO:0000256" key="5">
    <source>
        <dbReference type="ARBA" id="ARBA00023002"/>
    </source>
</evidence>
<dbReference type="SUPFAM" id="SSF52922">
    <property type="entry name" value="TK C-terminal domain-like"/>
    <property type="match status" value="1"/>
</dbReference>
<dbReference type="EMBL" id="JAVRHQ010000006">
    <property type="protein sequence ID" value="MDT0642680.1"/>
    <property type="molecule type" value="Genomic_DNA"/>
</dbReference>
<feature type="domain" description="Transketolase-like C-terminal" evidence="12">
    <location>
        <begin position="711"/>
        <end position="845"/>
    </location>
</feature>
<evidence type="ECO:0000256" key="1">
    <source>
        <dbReference type="ARBA" id="ARBA00001964"/>
    </source>
</evidence>
<keyword evidence="6 9" id="KW-0786">Thiamine pyrophosphate</keyword>
<evidence type="ECO:0000259" key="11">
    <source>
        <dbReference type="Pfam" id="PF17831"/>
    </source>
</evidence>
<dbReference type="EC" id="1.2.4.1" evidence="3 9"/>
<dbReference type="Gene3D" id="3.40.50.970">
    <property type="match status" value="2"/>
</dbReference>
<dbReference type="Pfam" id="PF17831">
    <property type="entry name" value="PDH_E1_M"/>
    <property type="match status" value="1"/>
</dbReference>
<dbReference type="RefSeq" id="WP_311534306.1">
    <property type="nucleotide sequence ID" value="NZ_JAVRHQ010000006.1"/>
</dbReference>
<dbReference type="InterPro" id="IPR035807">
    <property type="entry name" value="PDC_E1_N"/>
</dbReference>
<dbReference type="Pfam" id="PF00456">
    <property type="entry name" value="Transketolase_N"/>
    <property type="match status" value="1"/>
</dbReference>
<gene>
    <name evidence="13" type="primary">aceE</name>
    <name evidence="13" type="ORF">RM553_07515</name>
</gene>
<comment type="caution">
    <text evidence="13">The sequence shown here is derived from an EMBL/GenBank/DDBJ whole genome shotgun (WGS) entry which is preliminary data.</text>
</comment>
<organism evidence="13 14">
    <name type="scientific">Autumnicola tepida</name>
    <dbReference type="NCBI Taxonomy" id="3075595"/>
    <lineage>
        <taxon>Bacteria</taxon>
        <taxon>Pseudomonadati</taxon>
        <taxon>Bacteroidota</taxon>
        <taxon>Flavobacteriia</taxon>
        <taxon>Flavobacteriales</taxon>
        <taxon>Flavobacteriaceae</taxon>
        <taxon>Autumnicola</taxon>
    </lineage>
</organism>
<dbReference type="InterPro" id="IPR029061">
    <property type="entry name" value="THDP-binding"/>
</dbReference>
<keyword evidence="7 9" id="KW-0670">Pyruvate</keyword>